<evidence type="ECO:0000256" key="1">
    <source>
        <dbReference type="SAM" id="MobiDB-lite"/>
    </source>
</evidence>
<reference evidence="2" key="1">
    <citation type="journal article" date="2019" name="Sci. Rep.">
        <title>Draft genome of Tanacetum cinerariifolium, the natural source of mosquito coil.</title>
        <authorList>
            <person name="Yamashiro T."/>
            <person name="Shiraishi A."/>
            <person name="Satake H."/>
            <person name="Nakayama K."/>
        </authorList>
    </citation>
    <scope>NUCLEOTIDE SEQUENCE</scope>
</reference>
<evidence type="ECO:0000313" key="2">
    <source>
        <dbReference type="EMBL" id="GEU89256.1"/>
    </source>
</evidence>
<proteinExistence type="predicted"/>
<gene>
    <name evidence="2" type="ORF">Tci_061234</name>
</gene>
<feature type="compositionally biased region" description="Polar residues" evidence="1">
    <location>
        <begin position="197"/>
        <end position="221"/>
    </location>
</feature>
<accession>A0A6L2NT44</accession>
<evidence type="ECO:0008006" key="3">
    <source>
        <dbReference type="Google" id="ProtNLM"/>
    </source>
</evidence>
<protein>
    <recommendedName>
        <fullName evidence="3">Integrase, catalytic region, zinc finger, CCHC-type, peptidase aspartic, catalytic</fullName>
    </recommendedName>
</protein>
<organism evidence="2">
    <name type="scientific">Tanacetum cinerariifolium</name>
    <name type="common">Dalmatian daisy</name>
    <name type="synonym">Chrysanthemum cinerariifolium</name>
    <dbReference type="NCBI Taxonomy" id="118510"/>
    <lineage>
        <taxon>Eukaryota</taxon>
        <taxon>Viridiplantae</taxon>
        <taxon>Streptophyta</taxon>
        <taxon>Embryophyta</taxon>
        <taxon>Tracheophyta</taxon>
        <taxon>Spermatophyta</taxon>
        <taxon>Magnoliopsida</taxon>
        <taxon>eudicotyledons</taxon>
        <taxon>Gunneridae</taxon>
        <taxon>Pentapetalae</taxon>
        <taxon>asterids</taxon>
        <taxon>campanulids</taxon>
        <taxon>Asterales</taxon>
        <taxon>Asteraceae</taxon>
        <taxon>Asteroideae</taxon>
        <taxon>Anthemideae</taxon>
        <taxon>Anthemidinae</taxon>
        <taxon>Tanacetum</taxon>
    </lineage>
</organism>
<sequence>MTTLADKAIFSGADNRPPMLEKDMYDSWKSKMELYMMYRQHRRMILESVVNGPLIWPMIEENGVTRLRKYYEFSPTDAIQAYCDVKATNIILQGLLFEFYALSQQYSTNQSSTPLLTTYPSNDYQSSVRHSVYSPQPSIPQLEYAPTINQQPQQPEFPRLDSGLTVPVFKQGDDPIDATNHMMSCLSAVITSPYPTTNNQLRNLSNPRTYTPGASRSNSGKQRIVNCYNYKGDGHTSKQFTKPKRKRDDAWFKDKVLLV</sequence>
<comment type="caution">
    <text evidence="2">The sequence shown here is derived from an EMBL/GenBank/DDBJ whole genome shotgun (WGS) entry which is preliminary data.</text>
</comment>
<dbReference type="EMBL" id="BKCJ010009923">
    <property type="protein sequence ID" value="GEU89256.1"/>
    <property type="molecule type" value="Genomic_DNA"/>
</dbReference>
<dbReference type="AlphaFoldDB" id="A0A6L2NT44"/>
<feature type="region of interest" description="Disordered" evidence="1">
    <location>
        <begin position="197"/>
        <end position="223"/>
    </location>
</feature>
<name>A0A6L2NT44_TANCI</name>